<evidence type="ECO:0000313" key="1">
    <source>
        <dbReference type="EMBL" id="CUV21005.1"/>
    </source>
</evidence>
<name>A0A0S4UFN1_RALSL</name>
<reference evidence="1" key="1">
    <citation type="submission" date="2015-10" db="EMBL/GenBank/DDBJ databases">
        <authorList>
            <person name="Gilbert D.G."/>
        </authorList>
    </citation>
    <scope>NUCLEOTIDE SEQUENCE</scope>
    <source>
        <strain evidence="1">Phyl III-seqv23</strain>
    </source>
</reference>
<proteinExistence type="predicted"/>
<dbReference type="EMBL" id="LN899821">
    <property type="protein sequence ID" value="CUV21005.1"/>
    <property type="molecule type" value="Genomic_DNA"/>
</dbReference>
<accession>A0A0S4UFN1</accession>
<gene>
    <name evidence="1" type="ORF">PSS4_v1_1970006</name>
</gene>
<organism evidence="1">
    <name type="scientific">Ralstonia solanacearum</name>
    <name type="common">Pseudomonas solanacearum</name>
    <dbReference type="NCBI Taxonomy" id="305"/>
    <lineage>
        <taxon>Bacteria</taxon>
        <taxon>Pseudomonadati</taxon>
        <taxon>Pseudomonadota</taxon>
        <taxon>Betaproteobacteria</taxon>
        <taxon>Burkholderiales</taxon>
        <taxon>Burkholderiaceae</taxon>
        <taxon>Ralstonia</taxon>
        <taxon>Ralstonia solanacearum species complex</taxon>
    </lineage>
</organism>
<dbReference type="AlphaFoldDB" id="A0A0S4UFN1"/>
<protein>
    <submittedName>
        <fullName evidence="1">Uncharacterized protein</fullName>
    </submittedName>
</protein>
<sequence length="20" mass="2188">MSVHSRWFRLAAVAVGPFGV</sequence>